<dbReference type="InterPro" id="IPR058673">
    <property type="entry name" value="HHO5-like_N"/>
</dbReference>
<sequence>MAKKGDNMDYTLKKKRCEEYIEALEEEQKKIQVFKRELPLCLSLVTQGNTYTYNIYISDLLLFSQVSKLLFVYLKAIESYRKELSEFSRSEHIQSEGSERTTSEFEGRDGCIALSEEFVPIKSCERVKDDEAENNVDKKKSEWLQLWNQSPDPQPIEDQTTTVVAAEVNENCGAFQPFQKGKLAYSQPLKAITPTPTASSSTAETGGNKKEMEQQKQLQMHRKQRRCWSSELHRRFLHALQRLGGSHAATPKQIRDLMQVDGLTNDEVKSHLQKYRLHTRRPATPTLTNGCESPQQQQLIVVEGIWVPSKDGVNNRVYAPVAVQPPPRSSPSEPRSIQRCKPPTASSSTHPSHLLPLS</sequence>
<feature type="region of interest" description="Disordered" evidence="7">
    <location>
        <begin position="191"/>
        <end position="219"/>
    </location>
</feature>
<dbReference type="PANTHER" id="PTHR31003:SF24">
    <property type="entry name" value="TRANSCRIPTION FACTOR HHO3"/>
    <property type="match status" value="1"/>
</dbReference>
<dbReference type="AlphaFoldDB" id="A0A8S9N7U4"/>
<name>A0A8S9N7U4_BRACR</name>
<dbReference type="SUPFAM" id="SSF46689">
    <property type="entry name" value="Homeodomain-like"/>
    <property type="match status" value="1"/>
</dbReference>
<feature type="coiled-coil region" evidence="6">
    <location>
        <begin position="7"/>
        <end position="37"/>
    </location>
</feature>
<feature type="domain" description="HTH myb-type" evidence="8">
    <location>
        <begin position="220"/>
        <end position="280"/>
    </location>
</feature>
<dbReference type="InterPro" id="IPR006447">
    <property type="entry name" value="Myb_dom_plants"/>
</dbReference>
<protein>
    <recommendedName>
        <fullName evidence="8">HTH myb-type domain-containing protein</fullName>
    </recommendedName>
</protein>
<evidence type="ECO:0000313" key="9">
    <source>
        <dbReference type="EMBL" id="KAF3489882.1"/>
    </source>
</evidence>
<evidence type="ECO:0000256" key="5">
    <source>
        <dbReference type="ARBA" id="ARBA00023242"/>
    </source>
</evidence>
<reference evidence="9" key="1">
    <citation type="submission" date="2019-12" db="EMBL/GenBank/DDBJ databases">
        <title>Genome sequencing and annotation of Brassica cretica.</title>
        <authorList>
            <person name="Studholme D.J."/>
            <person name="Sarris P."/>
        </authorList>
    </citation>
    <scope>NUCLEOTIDE SEQUENCE</scope>
    <source>
        <strain evidence="9">PFS-109/04</strain>
        <tissue evidence="9">Leaf</tissue>
    </source>
</reference>
<evidence type="ECO:0000256" key="2">
    <source>
        <dbReference type="ARBA" id="ARBA00023015"/>
    </source>
</evidence>
<keyword evidence="6" id="KW-0175">Coiled coil</keyword>
<proteinExistence type="predicted"/>
<dbReference type="PANTHER" id="PTHR31003">
    <property type="entry name" value="MYB FAMILY TRANSCRIPTION FACTOR"/>
    <property type="match status" value="1"/>
</dbReference>
<evidence type="ECO:0000256" key="4">
    <source>
        <dbReference type="ARBA" id="ARBA00023163"/>
    </source>
</evidence>
<dbReference type="FunFam" id="1.10.10.60:FF:000002">
    <property type="entry name" value="Myb family transcription factor"/>
    <property type="match status" value="1"/>
</dbReference>
<evidence type="ECO:0000259" key="8">
    <source>
        <dbReference type="PROSITE" id="PS51294"/>
    </source>
</evidence>
<dbReference type="InterPro" id="IPR017930">
    <property type="entry name" value="Myb_dom"/>
</dbReference>
<dbReference type="Pfam" id="PF00249">
    <property type="entry name" value="Myb_DNA-binding"/>
    <property type="match status" value="1"/>
</dbReference>
<dbReference type="InterPro" id="IPR001005">
    <property type="entry name" value="SANT/Myb"/>
</dbReference>
<evidence type="ECO:0000256" key="1">
    <source>
        <dbReference type="ARBA" id="ARBA00004123"/>
    </source>
</evidence>
<feature type="region of interest" description="Disordered" evidence="7">
    <location>
        <begin position="320"/>
        <end position="358"/>
    </location>
</feature>
<dbReference type="InterPro" id="IPR009057">
    <property type="entry name" value="Homeodomain-like_sf"/>
</dbReference>
<dbReference type="NCBIfam" id="TIGR01557">
    <property type="entry name" value="myb_SHAQKYF"/>
    <property type="match status" value="1"/>
</dbReference>
<dbReference type="EMBL" id="QGKX02002183">
    <property type="protein sequence ID" value="KAF3489882.1"/>
    <property type="molecule type" value="Genomic_DNA"/>
</dbReference>
<dbReference type="InterPro" id="IPR044787">
    <property type="entry name" value="HHO5-like"/>
</dbReference>
<accession>A0A8S9N7U4</accession>
<comment type="subcellular location">
    <subcellularLocation>
        <location evidence="1">Nucleus</location>
    </subcellularLocation>
</comment>
<evidence type="ECO:0000256" key="7">
    <source>
        <dbReference type="SAM" id="MobiDB-lite"/>
    </source>
</evidence>
<dbReference type="Pfam" id="PF26575">
    <property type="entry name" value="HHO5_N"/>
    <property type="match status" value="1"/>
</dbReference>
<dbReference type="PROSITE" id="PS51294">
    <property type="entry name" value="HTH_MYB"/>
    <property type="match status" value="1"/>
</dbReference>
<evidence type="ECO:0000256" key="3">
    <source>
        <dbReference type="ARBA" id="ARBA00023125"/>
    </source>
</evidence>
<gene>
    <name evidence="9" type="ORF">F2Q69_00054264</name>
</gene>
<feature type="compositionally biased region" description="Low complexity" evidence="7">
    <location>
        <begin position="342"/>
        <end position="358"/>
    </location>
</feature>
<organism evidence="9 10">
    <name type="scientific">Brassica cretica</name>
    <name type="common">Mustard</name>
    <dbReference type="NCBI Taxonomy" id="69181"/>
    <lineage>
        <taxon>Eukaryota</taxon>
        <taxon>Viridiplantae</taxon>
        <taxon>Streptophyta</taxon>
        <taxon>Embryophyta</taxon>
        <taxon>Tracheophyta</taxon>
        <taxon>Spermatophyta</taxon>
        <taxon>Magnoliopsida</taxon>
        <taxon>eudicotyledons</taxon>
        <taxon>Gunneridae</taxon>
        <taxon>Pentapetalae</taxon>
        <taxon>rosids</taxon>
        <taxon>malvids</taxon>
        <taxon>Brassicales</taxon>
        <taxon>Brassicaceae</taxon>
        <taxon>Brassiceae</taxon>
        <taxon>Brassica</taxon>
    </lineage>
</organism>
<evidence type="ECO:0000256" key="6">
    <source>
        <dbReference type="SAM" id="Coils"/>
    </source>
</evidence>
<dbReference type="Proteomes" id="UP000712600">
    <property type="component" value="Unassembled WGS sequence"/>
</dbReference>
<keyword evidence="3" id="KW-0238">DNA-binding</keyword>
<dbReference type="GO" id="GO:0005634">
    <property type="term" value="C:nucleus"/>
    <property type="evidence" value="ECO:0007669"/>
    <property type="project" value="UniProtKB-SubCell"/>
</dbReference>
<keyword evidence="2" id="KW-0805">Transcription regulation</keyword>
<keyword evidence="4" id="KW-0804">Transcription</keyword>
<comment type="caution">
    <text evidence="9">The sequence shown here is derived from an EMBL/GenBank/DDBJ whole genome shotgun (WGS) entry which is preliminary data.</text>
</comment>
<dbReference type="GO" id="GO:0003677">
    <property type="term" value="F:DNA binding"/>
    <property type="evidence" value="ECO:0007669"/>
    <property type="project" value="UniProtKB-KW"/>
</dbReference>
<feature type="compositionally biased region" description="Low complexity" evidence="7">
    <location>
        <begin position="193"/>
        <end position="203"/>
    </location>
</feature>
<dbReference type="Gene3D" id="1.10.10.60">
    <property type="entry name" value="Homeodomain-like"/>
    <property type="match status" value="1"/>
</dbReference>
<keyword evidence="5" id="KW-0539">Nucleus</keyword>
<dbReference type="GO" id="GO:0003700">
    <property type="term" value="F:DNA-binding transcription factor activity"/>
    <property type="evidence" value="ECO:0007669"/>
    <property type="project" value="InterPro"/>
</dbReference>
<evidence type="ECO:0000313" key="10">
    <source>
        <dbReference type="Proteomes" id="UP000712600"/>
    </source>
</evidence>